<dbReference type="InParanoid" id="A0A0Q3GXB0"/>
<proteinExistence type="predicted"/>
<feature type="compositionally biased region" description="Low complexity" evidence="1">
    <location>
        <begin position="68"/>
        <end position="118"/>
    </location>
</feature>
<dbReference type="Gramene" id="KQK15647">
    <property type="protein sequence ID" value="KQK15647"/>
    <property type="gene ID" value="BRADI_1g24143v3"/>
</dbReference>
<evidence type="ECO:0000313" key="5">
    <source>
        <dbReference type="Proteomes" id="UP000008810"/>
    </source>
</evidence>
<dbReference type="EnsemblPlants" id="KQK15647">
    <property type="protein sequence ID" value="KQK15647"/>
    <property type="gene ID" value="BRADI_1g24143v3"/>
</dbReference>
<reference evidence="4" key="3">
    <citation type="submission" date="2018-08" db="UniProtKB">
        <authorList>
            <consortium name="EnsemblPlants"/>
        </authorList>
    </citation>
    <scope>IDENTIFICATION</scope>
    <source>
        <strain evidence="4">cv. Bd21</strain>
    </source>
</reference>
<keyword evidence="2" id="KW-0732">Signal</keyword>
<evidence type="ECO:0000256" key="2">
    <source>
        <dbReference type="SAM" id="SignalP"/>
    </source>
</evidence>
<name>A0A0Q3GXB0_BRADI</name>
<protein>
    <submittedName>
        <fullName evidence="3 4">Uncharacterized protein</fullName>
    </submittedName>
</protein>
<keyword evidence="5" id="KW-1185">Reference proteome</keyword>
<dbReference type="EMBL" id="CM000880">
    <property type="protein sequence ID" value="KQK15647.1"/>
    <property type="molecule type" value="Genomic_DNA"/>
</dbReference>
<evidence type="ECO:0000313" key="3">
    <source>
        <dbReference type="EMBL" id="KQK15647.1"/>
    </source>
</evidence>
<reference evidence="3" key="2">
    <citation type="submission" date="2017-06" db="EMBL/GenBank/DDBJ databases">
        <title>WGS assembly of Brachypodium distachyon.</title>
        <authorList>
            <consortium name="The International Brachypodium Initiative"/>
            <person name="Lucas S."/>
            <person name="Harmon-Smith M."/>
            <person name="Lail K."/>
            <person name="Tice H."/>
            <person name="Grimwood J."/>
            <person name="Bruce D."/>
            <person name="Barry K."/>
            <person name="Shu S."/>
            <person name="Lindquist E."/>
            <person name="Wang M."/>
            <person name="Pitluck S."/>
            <person name="Vogel J.P."/>
            <person name="Garvin D.F."/>
            <person name="Mockler T.C."/>
            <person name="Schmutz J."/>
            <person name="Rokhsar D."/>
            <person name="Bevan M.W."/>
        </authorList>
    </citation>
    <scope>NUCLEOTIDE SEQUENCE</scope>
    <source>
        <strain evidence="3">Bd21</strain>
    </source>
</reference>
<organism evidence="3">
    <name type="scientific">Brachypodium distachyon</name>
    <name type="common">Purple false brome</name>
    <name type="synonym">Trachynia distachya</name>
    <dbReference type="NCBI Taxonomy" id="15368"/>
    <lineage>
        <taxon>Eukaryota</taxon>
        <taxon>Viridiplantae</taxon>
        <taxon>Streptophyta</taxon>
        <taxon>Embryophyta</taxon>
        <taxon>Tracheophyta</taxon>
        <taxon>Spermatophyta</taxon>
        <taxon>Magnoliopsida</taxon>
        <taxon>Liliopsida</taxon>
        <taxon>Poales</taxon>
        <taxon>Poaceae</taxon>
        <taxon>BOP clade</taxon>
        <taxon>Pooideae</taxon>
        <taxon>Stipodae</taxon>
        <taxon>Brachypodieae</taxon>
        <taxon>Brachypodium</taxon>
    </lineage>
</organism>
<dbReference type="Proteomes" id="UP000008810">
    <property type="component" value="Chromosome 1"/>
</dbReference>
<feature type="signal peptide" evidence="2">
    <location>
        <begin position="1"/>
        <end position="28"/>
    </location>
</feature>
<evidence type="ECO:0000313" key="4">
    <source>
        <dbReference type="EnsemblPlants" id="KQK15647"/>
    </source>
</evidence>
<reference evidence="3 4" key="1">
    <citation type="journal article" date="2010" name="Nature">
        <title>Genome sequencing and analysis of the model grass Brachypodium distachyon.</title>
        <authorList>
            <consortium name="International Brachypodium Initiative"/>
        </authorList>
    </citation>
    <scope>NUCLEOTIDE SEQUENCE [LARGE SCALE GENOMIC DNA]</scope>
    <source>
        <strain evidence="3 4">Bd21</strain>
    </source>
</reference>
<evidence type="ECO:0000256" key="1">
    <source>
        <dbReference type="SAM" id="MobiDB-lite"/>
    </source>
</evidence>
<dbReference type="AlphaFoldDB" id="A0A0Q3GXB0"/>
<feature type="region of interest" description="Disordered" evidence="1">
    <location>
        <begin position="63"/>
        <end position="125"/>
    </location>
</feature>
<gene>
    <name evidence="3" type="ORF">BRADI_1g24143v3</name>
</gene>
<accession>A0A0Q3GXB0</accession>
<sequence length="125" mass="12392">MGVVSSTVPAALLLTSFLLISKLPRCRPLSFSYNFSDSATYDRADITTEGAATYSPTVAAGYSGKRNPAAAGSPAPGDSSSAGASSSSFTTGGARSTATSSSTTVGPSSCCPESSVVSMQQTAGM</sequence>
<feature type="chain" id="PRO_5033238061" evidence="2">
    <location>
        <begin position="29"/>
        <end position="125"/>
    </location>
</feature>